<dbReference type="EMBL" id="JBGMEL010000022">
    <property type="protein sequence ID" value="MFA0792321.1"/>
    <property type="molecule type" value="Genomic_DNA"/>
</dbReference>
<comment type="similarity">
    <text evidence="2">Belongs to the urea transporter family.</text>
</comment>
<proteinExistence type="inferred from homology"/>
<keyword evidence="4 7" id="KW-0812">Transmembrane</keyword>
<feature type="transmembrane region" description="Helical" evidence="7">
    <location>
        <begin position="278"/>
        <end position="294"/>
    </location>
</feature>
<keyword evidence="3" id="KW-1003">Cell membrane</keyword>
<comment type="subcellular location">
    <subcellularLocation>
        <location evidence="1">Cell membrane</location>
        <topology evidence="1">Multi-pass membrane protein</topology>
    </subcellularLocation>
</comment>
<dbReference type="PANTHER" id="PTHR10464:SF4">
    <property type="entry name" value="UREA TRANSPORTER"/>
    <property type="match status" value="1"/>
</dbReference>
<evidence type="ECO:0000256" key="2">
    <source>
        <dbReference type="ARBA" id="ARBA00005914"/>
    </source>
</evidence>
<dbReference type="PANTHER" id="PTHR10464">
    <property type="entry name" value="UREA TRANSPORTER"/>
    <property type="match status" value="1"/>
</dbReference>
<keyword evidence="5 7" id="KW-1133">Transmembrane helix</keyword>
<accession>A0ABV4NSB4</accession>
<name>A0ABV4NSB4_9GAMM</name>
<evidence type="ECO:0000256" key="7">
    <source>
        <dbReference type="SAM" id="Phobius"/>
    </source>
</evidence>
<evidence type="ECO:0000313" key="9">
    <source>
        <dbReference type="Proteomes" id="UP001569414"/>
    </source>
</evidence>
<organism evidence="8 9">
    <name type="scientific">Microbulbifer echini</name>
    <dbReference type="NCBI Taxonomy" id="1529067"/>
    <lineage>
        <taxon>Bacteria</taxon>
        <taxon>Pseudomonadati</taxon>
        <taxon>Pseudomonadota</taxon>
        <taxon>Gammaproteobacteria</taxon>
        <taxon>Cellvibrionales</taxon>
        <taxon>Microbulbiferaceae</taxon>
        <taxon>Microbulbifer</taxon>
    </lineage>
</organism>
<dbReference type="Pfam" id="PF03253">
    <property type="entry name" value="UT"/>
    <property type="match status" value="1"/>
</dbReference>
<evidence type="ECO:0000256" key="5">
    <source>
        <dbReference type="ARBA" id="ARBA00022989"/>
    </source>
</evidence>
<feature type="transmembrane region" description="Helical" evidence="7">
    <location>
        <begin position="184"/>
        <end position="202"/>
    </location>
</feature>
<evidence type="ECO:0000313" key="8">
    <source>
        <dbReference type="EMBL" id="MFA0792321.1"/>
    </source>
</evidence>
<gene>
    <name evidence="8" type="ORF">ACCI51_17420</name>
</gene>
<reference evidence="8 9" key="1">
    <citation type="submission" date="2024-08" db="EMBL/GenBank/DDBJ databases">
        <authorList>
            <person name="Ishaq N."/>
        </authorList>
    </citation>
    <scope>NUCLEOTIDE SEQUENCE [LARGE SCALE GENOMIC DNA]</scope>
    <source>
        <strain evidence="8 9">JCM 30400</strain>
    </source>
</reference>
<keyword evidence="6 7" id="KW-0472">Membrane</keyword>
<evidence type="ECO:0000256" key="3">
    <source>
        <dbReference type="ARBA" id="ARBA00022475"/>
    </source>
</evidence>
<feature type="transmembrane region" description="Helical" evidence="7">
    <location>
        <begin position="209"/>
        <end position="225"/>
    </location>
</feature>
<evidence type="ECO:0000256" key="6">
    <source>
        <dbReference type="ARBA" id="ARBA00023136"/>
    </source>
</evidence>
<comment type="caution">
    <text evidence="8">The sequence shown here is derived from an EMBL/GenBank/DDBJ whole genome shotgun (WGS) entry which is preliminary data.</text>
</comment>
<dbReference type="Proteomes" id="UP001569414">
    <property type="component" value="Unassembled WGS sequence"/>
</dbReference>
<protein>
    <submittedName>
        <fullName evidence="8">Urea transporter</fullName>
    </submittedName>
</protein>
<sequence length="302" mass="32518">MTDSYLSLHEESLCKKIMAKPTPIKVRYFLISLFRGISQVILQKNALSGVLFLFGVAVNSTIMALGITLGVITATACACTLHYPAKQIEEGRFGYNGALVGVVIFSLYAPSALTVFLIIGGSALTVFIIRFMMCHISLPAYTAPYILVIWAIWTLAPTLNLASAETLTSEKISTWGVFEGIGQIIFQNNPITGICFLVGVFISSKAHAFWSIIGGVLATLLAMFLDLSPTLILAGVFGYNASLSAIALSNGSKQWLAPLAGSVLTVPIAVTLMSADVIILTAPFVLSSWIIWFLKRNFSLTH</sequence>
<dbReference type="InterPro" id="IPR029020">
    <property type="entry name" value="Ammonium/urea_transptr"/>
</dbReference>
<dbReference type="Gene3D" id="1.10.3430.10">
    <property type="entry name" value="Ammonium transporter AmtB like domains"/>
    <property type="match status" value="1"/>
</dbReference>
<keyword evidence="9" id="KW-1185">Reference proteome</keyword>
<dbReference type="RefSeq" id="WP_371844696.1">
    <property type="nucleotide sequence ID" value="NZ_JBGMEL010000022.1"/>
</dbReference>
<evidence type="ECO:0000256" key="1">
    <source>
        <dbReference type="ARBA" id="ARBA00004651"/>
    </source>
</evidence>
<dbReference type="InterPro" id="IPR004937">
    <property type="entry name" value="Urea_transporter"/>
</dbReference>
<evidence type="ECO:0000256" key="4">
    <source>
        <dbReference type="ARBA" id="ARBA00022692"/>
    </source>
</evidence>